<feature type="compositionally biased region" description="Basic and acidic residues" evidence="1">
    <location>
        <begin position="1"/>
        <end position="12"/>
    </location>
</feature>
<feature type="region of interest" description="Disordered" evidence="1">
    <location>
        <begin position="1"/>
        <end position="29"/>
    </location>
</feature>
<dbReference type="STRING" id="1908205.BKG60_15665"/>
<accession>A0A1Q9W983</accession>
<dbReference type="AlphaFoldDB" id="A0A1S1K794"/>
<reference evidence="3 4" key="1">
    <citation type="submission" date="2016-10" db="EMBL/GenBank/DDBJ databases">
        <title>Evaluation of Human, Animal and Environmental Mycobacterium chelonae Isolates by Core Genome Phylogenomic Analysis, Targeted Gene Comparison, and Anti-microbial Susceptibility Patterns: A Tale of Mistaken Identities.</title>
        <authorList>
            <person name="Fogelson S.B."/>
            <person name="Camus A.C."/>
            <person name="Lorenz W."/>
            <person name="Vasireddy R."/>
            <person name="Vasireddy S."/>
            <person name="Smith T."/>
            <person name="Brown-Elliott B.A."/>
            <person name="Wallace R.J.Jr."/>
            <person name="Hasan N.A."/>
            <person name="Reischl U."/>
            <person name="Sanchez S."/>
        </authorList>
    </citation>
    <scope>NUCLEOTIDE SEQUENCE [LARGE SCALE GENOMIC DNA]</scope>
    <source>
        <strain evidence="3 4">24999</strain>
    </source>
</reference>
<feature type="domain" description="DUF3616" evidence="2">
    <location>
        <begin position="157"/>
        <end position="260"/>
    </location>
</feature>
<evidence type="ECO:0000313" key="3">
    <source>
        <dbReference type="EMBL" id="OHU01341.1"/>
    </source>
</evidence>
<keyword evidence="4" id="KW-1185">Reference proteome</keyword>
<sequence>MAEHVKTPREPFESNAKIKSHSFGERNDGEALNASGVVQVAPDRFVFIDNHDSTAVFDLILDRDDDKLRRIQRRELTGVTKRQLGDPEGLARMDADGRIHLIAASSLSASGSHPNDGLVRISYADSGDLPAEPMTGFRSWLLAHQPALVAAAASKPDDGGLNIEGLAWDPGARALLFGVRGPAQPGQVTIIEVPVHTDRPGWTTACLGEPVARTVRVPHSDALQGIRDISYDERSGQFLILLGKSLSKKGEPFALCTWTRGAEALQVSGTRFRRSMKPEGCTAFYTDGGRRILIVDDRGGYAVIG</sequence>
<organism evidence="3 4">
    <name type="scientific">Mycobacterium syngnathidarum</name>
    <dbReference type="NCBI Taxonomy" id="1908205"/>
    <lineage>
        <taxon>Bacteria</taxon>
        <taxon>Bacillati</taxon>
        <taxon>Actinomycetota</taxon>
        <taxon>Actinomycetes</taxon>
        <taxon>Mycobacteriales</taxon>
        <taxon>Mycobacteriaceae</taxon>
        <taxon>Mycobacterium</taxon>
    </lineage>
</organism>
<dbReference type="Pfam" id="PF12275">
    <property type="entry name" value="DUF3616"/>
    <property type="match status" value="1"/>
</dbReference>
<dbReference type="EMBL" id="MLHV01000007">
    <property type="protein sequence ID" value="OHU01341.1"/>
    <property type="molecule type" value="Genomic_DNA"/>
</dbReference>
<evidence type="ECO:0000259" key="2">
    <source>
        <dbReference type="Pfam" id="PF12275"/>
    </source>
</evidence>
<comment type="caution">
    <text evidence="3">The sequence shown here is derived from an EMBL/GenBank/DDBJ whole genome shotgun (WGS) entry which is preliminary data.</text>
</comment>
<name>A0A1S1K794_9MYCO</name>
<evidence type="ECO:0000313" key="4">
    <source>
        <dbReference type="Proteomes" id="UP000179636"/>
    </source>
</evidence>
<dbReference type="RefSeq" id="WP_070944612.1">
    <property type="nucleotide sequence ID" value="NZ_MLCL01000062.1"/>
</dbReference>
<evidence type="ECO:0000256" key="1">
    <source>
        <dbReference type="SAM" id="MobiDB-lite"/>
    </source>
</evidence>
<accession>A0A1S1K794</accession>
<gene>
    <name evidence="3" type="ORF">BKG61_09960</name>
</gene>
<dbReference type="OrthoDB" id="4578170at2"/>
<dbReference type="Proteomes" id="UP000179636">
    <property type="component" value="Unassembled WGS sequence"/>
</dbReference>
<dbReference type="InterPro" id="IPR022060">
    <property type="entry name" value="DUF3616"/>
</dbReference>
<protein>
    <recommendedName>
        <fullName evidence="2">DUF3616 domain-containing protein</fullName>
    </recommendedName>
</protein>
<proteinExistence type="predicted"/>